<name>A0ABP8V307_9GAMM</name>
<evidence type="ECO:0000256" key="2">
    <source>
        <dbReference type="HAMAP-Rule" id="MF_00684"/>
    </source>
</evidence>
<dbReference type="SMART" id="SM01022">
    <property type="entry name" value="ASCH"/>
    <property type="match status" value="1"/>
</dbReference>
<dbReference type="Proteomes" id="UP001500604">
    <property type="component" value="Unassembled WGS sequence"/>
</dbReference>
<dbReference type="CDD" id="cd06552">
    <property type="entry name" value="ASCH_yqfb_like"/>
    <property type="match status" value="1"/>
</dbReference>
<accession>A0ABP8V307</accession>
<feature type="active site" description="Proton donor" evidence="2">
    <location>
        <position position="74"/>
    </location>
</feature>
<protein>
    <recommendedName>
        <fullName evidence="2">N(4)-acetylcytidine amidohydrolase</fullName>
        <shortName evidence="2">ac4C amidohydrolase</shortName>
        <ecNumber evidence="2">3.5.1.135</ecNumber>
    </recommendedName>
</protein>
<dbReference type="NCBIfam" id="NF003443">
    <property type="entry name" value="PRK04980.1"/>
    <property type="match status" value="1"/>
</dbReference>
<dbReference type="PIRSF" id="PIRSF029143">
    <property type="entry name" value="UCP029143"/>
    <property type="match status" value="1"/>
</dbReference>
<feature type="active site" description="Nucleophile" evidence="2">
    <location>
        <position position="24"/>
    </location>
</feature>
<dbReference type="PANTHER" id="PTHR38088:SF2">
    <property type="entry name" value="UCP029143 FAMILY PROTEIN"/>
    <property type="match status" value="1"/>
</dbReference>
<keyword evidence="5" id="KW-1185">Reference proteome</keyword>
<comment type="catalytic activity">
    <reaction evidence="2">
        <text>N(4)-acetylcytidine + H2O = cytidine + acetate + H(+)</text>
        <dbReference type="Rhea" id="RHEA:62932"/>
        <dbReference type="ChEBI" id="CHEBI:15377"/>
        <dbReference type="ChEBI" id="CHEBI:15378"/>
        <dbReference type="ChEBI" id="CHEBI:17562"/>
        <dbReference type="ChEBI" id="CHEBI:30089"/>
        <dbReference type="ChEBI" id="CHEBI:70989"/>
        <dbReference type="EC" id="3.5.1.135"/>
    </reaction>
</comment>
<feature type="active site" description="Proton acceptor" evidence="2">
    <location>
        <position position="21"/>
    </location>
</feature>
<dbReference type="HAMAP" id="MF_00684">
    <property type="entry name" value="ac4C_amidohydr"/>
    <property type="match status" value="1"/>
</dbReference>
<evidence type="ECO:0000256" key="1">
    <source>
        <dbReference type="ARBA" id="ARBA00022801"/>
    </source>
</evidence>
<dbReference type="Gene3D" id="2.30.130.30">
    <property type="entry name" value="Hypothetical protein"/>
    <property type="match status" value="1"/>
</dbReference>
<comment type="similarity">
    <text evidence="2">Belongs to the N(4)-acetylcytidine amidohydrolase family.</text>
</comment>
<comment type="function">
    <text evidence="2">Catalyzes the hydrolysis of N(4)-acetylcytidine (ac4C).</text>
</comment>
<comment type="catalytic activity">
    <reaction evidence="2">
        <text>N(4)-acetylcytosine + H2O = cytosine + acetate + H(+)</text>
        <dbReference type="Rhea" id="RHEA:62940"/>
        <dbReference type="ChEBI" id="CHEBI:15377"/>
        <dbReference type="ChEBI" id="CHEBI:15378"/>
        <dbReference type="ChEBI" id="CHEBI:16040"/>
        <dbReference type="ChEBI" id="CHEBI:30089"/>
        <dbReference type="ChEBI" id="CHEBI:146134"/>
        <dbReference type="EC" id="3.5.1.135"/>
    </reaction>
</comment>
<dbReference type="EMBL" id="BAABFL010000342">
    <property type="protein sequence ID" value="GAA4649954.1"/>
    <property type="molecule type" value="Genomic_DNA"/>
</dbReference>
<evidence type="ECO:0000313" key="4">
    <source>
        <dbReference type="EMBL" id="GAA4649954.1"/>
    </source>
</evidence>
<proteinExistence type="inferred from homology"/>
<reference evidence="5" key="1">
    <citation type="journal article" date="2019" name="Int. J. Syst. Evol. Microbiol.">
        <title>The Global Catalogue of Microorganisms (GCM) 10K type strain sequencing project: providing services to taxonomists for standard genome sequencing and annotation.</title>
        <authorList>
            <consortium name="The Broad Institute Genomics Platform"/>
            <consortium name="The Broad Institute Genome Sequencing Center for Infectious Disease"/>
            <person name="Wu L."/>
            <person name="Ma J."/>
        </authorList>
    </citation>
    <scope>NUCLEOTIDE SEQUENCE [LARGE SCALE GENOMIC DNA]</scope>
    <source>
        <strain evidence="5">JCM 17805</strain>
    </source>
</reference>
<keyword evidence="1 2" id="KW-0378">Hydrolase</keyword>
<dbReference type="SUPFAM" id="SSF88697">
    <property type="entry name" value="PUA domain-like"/>
    <property type="match status" value="1"/>
</dbReference>
<dbReference type="InterPro" id="IPR015947">
    <property type="entry name" value="PUA-like_sf"/>
</dbReference>
<dbReference type="Pfam" id="PF04266">
    <property type="entry name" value="ASCH"/>
    <property type="match status" value="1"/>
</dbReference>
<feature type="domain" description="ASCH" evidence="3">
    <location>
        <begin position="6"/>
        <end position="104"/>
    </location>
</feature>
<sequence>MSYRNITFFSRFESDILADRKTITIRDQSESHFQPGEILTVARNEDDQYFCHIRVNAVTPIHFDALNEQHAVQENMTLEELKSVIQTIYPGQNEFVVIDFTRLDVTGNVAATNS</sequence>
<dbReference type="RefSeq" id="WP_345196013.1">
    <property type="nucleotide sequence ID" value="NZ_BAABFL010000342.1"/>
</dbReference>
<organism evidence="4 5">
    <name type="scientific">Kistimonas scapharcae</name>
    <dbReference type="NCBI Taxonomy" id="1036133"/>
    <lineage>
        <taxon>Bacteria</taxon>
        <taxon>Pseudomonadati</taxon>
        <taxon>Pseudomonadota</taxon>
        <taxon>Gammaproteobacteria</taxon>
        <taxon>Oceanospirillales</taxon>
        <taxon>Endozoicomonadaceae</taxon>
        <taxon>Kistimonas</taxon>
    </lineage>
</organism>
<dbReference type="PANTHER" id="PTHR38088">
    <property type="entry name" value="UCP029143 FAMILY PROTEIN"/>
    <property type="match status" value="1"/>
</dbReference>
<evidence type="ECO:0000259" key="3">
    <source>
        <dbReference type="SMART" id="SM01022"/>
    </source>
</evidence>
<comment type="caution">
    <text evidence="4">The sequence shown here is derived from an EMBL/GenBank/DDBJ whole genome shotgun (WGS) entry which is preliminary data.</text>
</comment>
<dbReference type="InterPro" id="IPR007374">
    <property type="entry name" value="ASCH_domain"/>
</dbReference>
<dbReference type="InterPro" id="IPR008314">
    <property type="entry name" value="AC4CH"/>
</dbReference>
<evidence type="ECO:0000313" key="5">
    <source>
        <dbReference type="Proteomes" id="UP001500604"/>
    </source>
</evidence>
<comment type="catalytic activity">
    <reaction evidence="2">
        <text>N(4)-acetyl-2'-deoxycytidine + H2O = 2'-deoxycytidine + acetate + H(+)</text>
        <dbReference type="Rhea" id="RHEA:62936"/>
        <dbReference type="ChEBI" id="CHEBI:15377"/>
        <dbReference type="ChEBI" id="CHEBI:15378"/>
        <dbReference type="ChEBI" id="CHEBI:15698"/>
        <dbReference type="ChEBI" id="CHEBI:30089"/>
        <dbReference type="ChEBI" id="CHEBI:146133"/>
        <dbReference type="EC" id="3.5.1.135"/>
    </reaction>
</comment>
<dbReference type="EC" id="3.5.1.135" evidence="2"/>
<gene>
    <name evidence="4" type="primary">yqfB</name>
    <name evidence="4" type="ORF">GCM10023116_22370</name>
</gene>